<dbReference type="SUPFAM" id="SSF52047">
    <property type="entry name" value="RNI-like"/>
    <property type="match status" value="1"/>
</dbReference>
<accession>A0A1B9IZ09</accession>
<feature type="region of interest" description="Disordered" evidence="2">
    <location>
        <begin position="31"/>
        <end position="158"/>
    </location>
</feature>
<dbReference type="GO" id="GO:0005737">
    <property type="term" value="C:cytoplasm"/>
    <property type="evidence" value="ECO:0007669"/>
    <property type="project" value="TreeGrafter"/>
</dbReference>
<evidence type="ECO:0000256" key="1">
    <source>
        <dbReference type="ARBA" id="ARBA00022786"/>
    </source>
</evidence>
<reference evidence="5 6" key="1">
    <citation type="submission" date="2013-07" db="EMBL/GenBank/DDBJ databases">
        <title>The Genome Sequence of Kwoniella mangroviensis CBS10435.</title>
        <authorList>
            <consortium name="The Broad Institute Genome Sequencing Platform"/>
            <person name="Cuomo C."/>
            <person name="Litvintseva A."/>
            <person name="Chen Y."/>
            <person name="Heitman J."/>
            <person name="Sun S."/>
            <person name="Springer D."/>
            <person name="Dromer F."/>
            <person name="Young S.K."/>
            <person name="Zeng Q."/>
            <person name="Gargeya S."/>
            <person name="Fitzgerald M."/>
            <person name="Abouelleil A."/>
            <person name="Alvarado L."/>
            <person name="Berlin A.M."/>
            <person name="Chapman S.B."/>
            <person name="Dewar J."/>
            <person name="Goldberg J."/>
            <person name="Griggs A."/>
            <person name="Gujja S."/>
            <person name="Hansen M."/>
            <person name="Howarth C."/>
            <person name="Imamovic A."/>
            <person name="Larimer J."/>
            <person name="McCowan C."/>
            <person name="Murphy C."/>
            <person name="Pearson M."/>
            <person name="Priest M."/>
            <person name="Roberts A."/>
            <person name="Saif S."/>
            <person name="Shea T."/>
            <person name="Sykes S."/>
            <person name="Wortman J."/>
            <person name="Nusbaum C."/>
            <person name="Birren B."/>
        </authorList>
    </citation>
    <scope>NUCLEOTIDE SEQUENCE [LARGE SCALE GENOMIC DNA]</scope>
    <source>
        <strain evidence="5 6">CBS 10435</strain>
    </source>
</reference>
<name>A0A1B9IZ09_9TREE</name>
<feature type="domain" description="F-box/LRR-repeat protein 15-like leucin rich repeat" evidence="4">
    <location>
        <begin position="339"/>
        <end position="495"/>
    </location>
</feature>
<dbReference type="InterPro" id="IPR057207">
    <property type="entry name" value="FBXL15_LRR"/>
</dbReference>
<gene>
    <name evidence="5" type="ORF">L486_00415</name>
</gene>
<evidence type="ECO:0000259" key="4">
    <source>
        <dbReference type="Pfam" id="PF25372"/>
    </source>
</evidence>
<dbReference type="Gene3D" id="3.80.10.10">
    <property type="entry name" value="Ribonuclease Inhibitor"/>
    <property type="match status" value="2"/>
</dbReference>
<dbReference type="InterPro" id="IPR056451">
    <property type="entry name" value="Znf_Tbcl_Rhp7"/>
</dbReference>
<feature type="compositionally biased region" description="Polar residues" evidence="2">
    <location>
        <begin position="32"/>
        <end position="50"/>
    </location>
</feature>
<dbReference type="STRING" id="1331196.A0A1B9IZ09"/>
<keyword evidence="1" id="KW-0833">Ubl conjugation pathway</keyword>
<dbReference type="InterPro" id="IPR006553">
    <property type="entry name" value="Leu-rich_rpt_Cys-con_subtyp"/>
</dbReference>
<dbReference type="Pfam" id="PF13516">
    <property type="entry name" value="LRR_6"/>
    <property type="match status" value="1"/>
</dbReference>
<evidence type="ECO:0000259" key="3">
    <source>
        <dbReference type="Pfam" id="PF23550"/>
    </source>
</evidence>
<dbReference type="PANTHER" id="PTHR13382">
    <property type="entry name" value="MITOCHONDRIAL ATP SYNTHASE COUPLING FACTOR B"/>
    <property type="match status" value="1"/>
</dbReference>
<dbReference type="InterPro" id="IPR050648">
    <property type="entry name" value="F-box_LRR-repeat"/>
</dbReference>
<dbReference type="EMBL" id="KI669459">
    <property type="protein sequence ID" value="OCF60775.1"/>
    <property type="molecule type" value="Genomic_DNA"/>
</dbReference>
<dbReference type="Pfam" id="PF25372">
    <property type="entry name" value="DUF7885"/>
    <property type="match status" value="1"/>
</dbReference>
<protein>
    <submittedName>
        <fullName evidence="5">DNA repair protein RAD7</fullName>
    </submittedName>
</protein>
<evidence type="ECO:0000313" key="5">
    <source>
        <dbReference type="EMBL" id="OCF60775.1"/>
    </source>
</evidence>
<dbReference type="InterPro" id="IPR032675">
    <property type="entry name" value="LRR_dom_sf"/>
</dbReference>
<dbReference type="InterPro" id="IPR001611">
    <property type="entry name" value="Leu-rich_rpt"/>
</dbReference>
<evidence type="ECO:0000313" key="6">
    <source>
        <dbReference type="Proteomes" id="UP000092583"/>
    </source>
</evidence>
<dbReference type="OrthoDB" id="421226at2759"/>
<proteinExistence type="predicted"/>
<evidence type="ECO:0000256" key="2">
    <source>
        <dbReference type="SAM" id="MobiDB-lite"/>
    </source>
</evidence>
<dbReference type="SMART" id="SM00367">
    <property type="entry name" value="LRR_CC"/>
    <property type="match status" value="9"/>
</dbReference>
<sequence>MSRNRRAAGAVRGPSSALTSFLANLGVEPSHRITTWGDTSGLNANPTDDQPTLAHDGPVINPQDELDPAGAVTARNVVAGPSQAGDGTTELQNGNKKRKRGGGSDDGSEYNEPDPKKTRAASVDSDDLDAEDPSPTRPRKSQPPKATADTAKVTPGPLKPVGSFMDCGECTKRFTVTVYTKEHPSIPSTYLCVNCCYALGIDPFAKVKKAPQKKKVPGKKEDRAKVVHYEQKKGASALGDLCIQIIGRYIEDVEQLGDIGGINMDKVCKIISKSRRLTAETAQLFYSADRGDLSMYDCTRLTPEAFITISKLCPKLQSLNLQLCGQLSTDAVTAWGKSLKQLKRVELFGPFLLRKEGWLSLFKSVGKRLEGLLVTQSPRIDLETIEALVKSCPNLVELRLAEIGQLNDDCLASLQSLKKLKLLDLSAPGSPLTDEAVIALLSKIGGSLETLDLTDNPDLTDEILPAIITHCPRLRRLSLRNVVELTDEGVSAFFAKLKKQNRPGMEWIDLEKGHDLKDSSLDALLAHSGNTVEKLNLLGWKDISNDSLGGLAQCKHLKELDLGWCRQVTDFTIKDILDGCKEIESIRVWGCNQLTDAIPRKKGVRVIGVESHSI</sequence>
<organism evidence="5 6">
    <name type="scientific">Kwoniella mangroviensis CBS 10435</name>
    <dbReference type="NCBI Taxonomy" id="1331196"/>
    <lineage>
        <taxon>Eukaryota</taxon>
        <taxon>Fungi</taxon>
        <taxon>Dikarya</taxon>
        <taxon>Basidiomycota</taxon>
        <taxon>Agaricomycotina</taxon>
        <taxon>Tremellomycetes</taxon>
        <taxon>Tremellales</taxon>
        <taxon>Cryptococcaceae</taxon>
        <taxon>Kwoniella</taxon>
    </lineage>
</organism>
<dbReference type="PANTHER" id="PTHR13382:SF7">
    <property type="entry name" value="LEUCINE-RICH REPEAT-CONTAINING PROTEIN"/>
    <property type="match status" value="1"/>
</dbReference>
<keyword evidence="6" id="KW-1185">Reference proteome</keyword>
<reference evidence="6" key="2">
    <citation type="submission" date="2013-12" db="EMBL/GenBank/DDBJ databases">
        <title>Evolution of pathogenesis and genome organization in the Tremellales.</title>
        <authorList>
            <person name="Cuomo C."/>
            <person name="Litvintseva A."/>
            <person name="Heitman J."/>
            <person name="Chen Y."/>
            <person name="Sun S."/>
            <person name="Springer D."/>
            <person name="Dromer F."/>
            <person name="Young S."/>
            <person name="Zeng Q."/>
            <person name="Chapman S."/>
            <person name="Gujja S."/>
            <person name="Saif S."/>
            <person name="Birren B."/>
        </authorList>
    </citation>
    <scope>NUCLEOTIDE SEQUENCE [LARGE SCALE GENOMIC DNA]</scope>
    <source>
        <strain evidence="6">CBS 10435</strain>
    </source>
</reference>
<feature type="domain" description="DNA repair protein rhp7 treble clef" evidence="3">
    <location>
        <begin position="161"/>
        <end position="200"/>
    </location>
</feature>
<dbReference type="Pfam" id="PF23550">
    <property type="entry name" value="zf_Tbcl_Rhp7"/>
    <property type="match status" value="1"/>
</dbReference>
<dbReference type="AlphaFoldDB" id="A0A1B9IZ09"/>
<dbReference type="Proteomes" id="UP000092583">
    <property type="component" value="Unassembled WGS sequence"/>
</dbReference>